<evidence type="ECO:0000256" key="5">
    <source>
        <dbReference type="ARBA" id="ARBA00023136"/>
    </source>
</evidence>
<gene>
    <name evidence="8" type="ORF">SAMN02746066_02423</name>
</gene>
<dbReference type="GO" id="GO:0005886">
    <property type="term" value="C:plasma membrane"/>
    <property type="evidence" value="ECO:0007669"/>
    <property type="project" value="UniProtKB-SubCell"/>
</dbReference>
<reference evidence="8 9" key="1">
    <citation type="submission" date="2016-11" db="EMBL/GenBank/DDBJ databases">
        <authorList>
            <person name="Jaros S."/>
            <person name="Januszkiewicz K."/>
            <person name="Wedrychowicz H."/>
        </authorList>
    </citation>
    <scope>NUCLEOTIDE SEQUENCE [LARGE SCALE GENOMIC DNA]</scope>
    <source>
        <strain evidence="8 9">DSM 15930</strain>
    </source>
</reference>
<keyword evidence="5 6" id="KW-0472">Membrane</keyword>
<dbReference type="RefSeq" id="WP_073288005.1">
    <property type="nucleotide sequence ID" value="NZ_FRCP01000012.1"/>
</dbReference>
<dbReference type="OrthoDB" id="9781780at2"/>
<dbReference type="STRING" id="1120996.SAMN02746066_02423"/>
<dbReference type="EMBL" id="FRCP01000012">
    <property type="protein sequence ID" value="SHM56740.1"/>
    <property type="molecule type" value="Genomic_DNA"/>
</dbReference>
<feature type="transmembrane region" description="Helical" evidence="6">
    <location>
        <begin position="603"/>
        <end position="625"/>
    </location>
</feature>
<dbReference type="PIRSF" id="PIRSF018968">
    <property type="entry name" value="ABC_permease_BceB"/>
    <property type="match status" value="1"/>
</dbReference>
<evidence type="ECO:0000313" key="8">
    <source>
        <dbReference type="EMBL" id="SHM56740.1"/>
    </source>
</evidence>
<feature type="transmembrane region" description="Helical" evidence="6">
    <location>
        <begin position="150"/>
        <end position="168"/>
    </location>
</feature>
<evidence type="ECO:0000256" key="3">
    <source>
        <dbReference type="ARBA" id="ARBA00022692"/>
    </source>
</evidence>
<dbReference type="InterPro" id="IPR027022">
    <property type="entry name" value="ABC_permease_BceB-typ"/>
</dbReference>
<feature type="transmembrane region" description="Helical" evidence="6">
    <location>
        <begin position="105"/>
        <end position="130"/>
    </location>
</feature>
<evidence type="ECO:0000256" key="6">
    <source>
        <dbReference type="PIRNR" id="PIRNR018968"/>
    </source>
</evidence>
<proteinExistence type="inferred from homology"/>
<feature type="transmembrane region" description="Helical" evidence="6">
    <location>
        <begin position="510"/>
        <end position="534"/>
    </location>
</feature>
<protein>
    <submittedName>
        <fullName evidence="8">Putative ABC transport system permease protein</fullName>
    </submittedName>
</protein>
<comment type="subcellular location">
    <subcellularLocation>
        <location evidence="1 6">Cell membrane</location>
        <topology evidence="1 6">Multi-pass membrane protein</topology>
    </subcellularLocation>
</comment>
<feature type="domain" description="ABC3 transporter permease C-terminal" evidence="7">
    <location>
        <begin position="61"/>
        <end position="178"/>
    </location>
</feature>
<evidence type="ECO:0000313" key="9">
    <source>
        <dbReference type="Proteomes" id="UP000184038"/>
    </source>
</evidence>
<dbReference type="PANTHER" id="PTHR46795">
    <property type="entry name" value="ABC TRANSPORTER PERMEASE-RELATED-RELATED"/>
    <property type="match status" value="1"/>
</dbReference>
<keyword evidence="9" id="KW-1185">Reference proteome</keyword>
<keyword evidence="2 6" id="KW-1003">Cell membrane</keyword>
<keyword evidence="4 6" id="KW-1133">Transmembrane helix</keyword>
<feature type="transmembrane region" description="Helical" evidence="6">
    <location>
        <begin position="284"/>
        <end position="306"/>
    </location>
</feature>
<feature type="transmembrane region" description="Helical" evidence="6">
    <location>
        <begin position="52"/>
        <end position="75"/>
    </location>
</feature>
<dbReference type="Proteomes" id="UP000184038">
    <property type="component" value="Unassembled WGS sequence"/>
</dbReference>
<comment type="similarity">
    <text evidence="6">Belongs to the ABC-4 integral membrane protein family.</text>
</comment>
<evidence type="ECO:0000256" key="1">
    <source>
        <dbReference type="ARBA" id="ARBA00004651"/>
    </source>
</evidence>
<feature type="transmembrane region" description="Helical" evidence="6">
    <location>
        <begin position="568"/>
        <end position="591"/>
    </location>
</feature>
<dbReference type="InterPro" id="IPR003838">
    <property type="entry name" value="ABC3_permease_C"/>
</dbReference>
<dbReference type="InterPro" id="IPR052536">
    <property type="entry name" value="ABC-4_Integral_Memb_Prot"/>
</dbReference>
<keyword evidence="3 6" id="KW-0812">Transmembrane</keyword>
<dbReference type="GO" id="GO:0055085">
    <property type="term" value="P:transmembrane transport"/>
    <property type="evidence" value="ECO:0007669"/>
    <property type="project" value="UniProtKB-UniRule"/>
</dbReference>
<evidence type="ECO:0000256" key="2">
    <source>
        <dbReference type="ARBA" id="ARBA00022475"/>
    </source>
</evidence>
<feature type="transmembrane region" description="Helical" evidence="6">
    <location>
        <begin position="21"/>
        <end position="40"/>
    </location>
</feature>
<dbReference type="PANTHER" id="PTHR46795:SF1">
    <property type="entry name" value="ABC TRANSPORTER PERMEASE PROTEIN"/>
    <property type="match status" value="1"/>
</dbReference>
<sequence length="638" mass="72708">MTFRNVAVKTFKKNIRNYSSYFLCSCFTIMLFFMYTTMLFNEDLKGTEQMELVSYVFPITLVAIGAFSIFFISYAHRTFIKGRNKEFGIYMSLGMNEKDIKNLVLLENVLICIGSMVVGIAIGTLLSRLFQMVVLSMMEIDNIDFQLSMQSYMVTIGVYLIIFAIVFLETNMKMKKMNIGLLLKEARQREGLEYRKRDTVFGVLGFVIMIVSVVSVAIIASNDKWNSNPAILAIYMIVSFAGLYMAISHGGNYVIHLFKKSRNYYKYLVTITQIHHKFNQNKKIIYILSILSTMTIFLVASPFALLRLSEDIALLNPYNLEVIEGSNAYTISGEELDNIFSKYDIHKSLDLPFLVGGIRLNGSVETIQKPIMSVTNYNQIVEQNVTLDEGEVIQYILDWTPGLHGVVLGERYDILVGETSILATMKDSTRSTWNIIALGNDGIIVMNDNDYKKLHGLASLENQYYYHGLKFRDWKNSGASVLALKEQLNEKAEYPINSTITGYNDLKKGYSVFLFVTTVLGILFFVASGSVLYFKQFSEIGEMKKTFFQMYKIGITKKEISQIIGKELVIIFYLPLVFGSYMGVSLIYLMTFIVGGGDIIKQFIQTASVVILLYFVLQSIFYYITKRNYMTELMKSGN</sequence>
<dbReference type="Pfam" id="PF02687">
    <property type="entry name" value="FtsX"/>
    <property type="match status" value="1"/>
</dbReference>
<feature type="transmembrane region" description="Helical" evidence="6">
    <location>
        <begin position="232"/>
        <end position="255"/>
    </location>
</feature>
<name>A0A1M7JUF8_9FIRM</name>
<dbReference type="AlphaFoldDB" id="A0A1M7JUF8"/>
<keyword evidence="6" id="KW-0813">Transport</keyword>
<organism evidence="8 9">
    <name type="scientific">Anaerosporobacter mobilis DSM 15930</name>
    <dbReference type="NCBI Taxonomy" id="1120996"/>
    <lineage>
        <taxon>Bacteria</taxon>
        <taxon>Bacillati</taxon>
        <taxon>Bacillota</taxon>
        <taxon>Clostridia</taxon>
        <taxon>Lachnospirales</taxon>
        <taxon>Lachnospiraceae</taxon>
        <taxon>Anaerosporobacter</taxon>
    </lineage>
</organism>
<feature type="transmembrane region" description="Helical" evidence="6">
    <location>
        <begin position="199"/>
        <end position="220"/>
    </location>
</feature>
<evidence type="ECO:0000259" key="7">
    <source>
        <dbReference type="Pfam" id="PF02687"/>
    </source>
</evidence>
<accession>A0A1M7JUF8</accession>
<evidence type="ECO:0000256" key="4">
    <source>
        <dbReference type="ARBA" id="ARBA00022989"/>
    </source>
</evidence>